<sequence>MAEVVGDAVVGEAAGGDDAGADGGVVLERGADELTVEPDCDAPVCEVLVPPPSHAASAATAQTMKAVLTNR</sequence>
<keyword evidence="3" id="KW-1185">Reference proteome</keyword>
<dbReference type="Proteomes" id="UP001551695">
    <property type="component" value="Unassembled WGS sequence"/>
</dbReference>
<accession>A0ABV3FY01</accession>
<evidence type="ECO:0000256" key="1">
    <source>
        <dbReference type="SAM" id="MobiDB-lite"/>
    </source>
</evidence>
<feature type="compositionally biased region" description="Low complexity" evidence="1">
    <location>
        <begin position="1"/>
        <end position="12"/>
    </location>
</feature>
<feature type="compositionally biased region" description="Gly residues" evidence="1">
    <location>
        <begin position="13"/>
        <end position="23"/>
    </location>
</feature>
<organism evidence="2 3">
    <name type="scientific">Nocardia aurea</name>
    <dbReference type="NCBI Taxonomy" id="2144174"/>
    <lineage>
        <taxon>Bacteria</taxon>
        <taxon>Bacillati</taxon>
        <taxon>Actinomycetota</taxon>
        <taxon>Actinomycetes</taxon>
        <taxon>Mycobacteriales</taxon>
        <taxon>Nocardiaceae</taxon>
        <taxon>Nocardia</taxon>
    </lineage>
</organism>
<comment type="caution">
    <text evidence="2">The sequence shown here is derived from an EMBL/GenBank/DDBJ whole genome shotgun (WGS) entry which is preliminary data.</text>
</comment>
<evidence type="ECO:0000313" key="3">
    <source>
        <dbReference type="Proteomes" id="UP001551695"/>
    </source>
</evidence>
<feature type="region of interest" description="Disordered" evidence="1">
    <location>
        <begin position="1"/>
        <end position="24"/>
    </location>
</feature>
<protein>
    <submittedName>
        <fullName evidence="2">Uncharacterized protein</fullName>
    </submittedName>
</protein>
<evidence type="ECO:0000313" key="2">
    <source>
        <dbReference type="EMBL" id="MEV0710309.1"/>
    </source>
</evidence>
<reference evidence="2 3" key="1">
    <citation type="submission" date="2024-06" db="EMBL/GenBank/DDBJ databases">
        <title>The Natural Products Discovery Center: Release of the First 8490 Sequenced Strains for Exploring Actinobacteria Biosynthetic Diversity.</title>
        <authorList>
            <person name="Kalkreuter E."/>
            <person name="Kautsar S.A."/>
            <person name="Yang D."/>
            <person name="Bader C.D."/>
            <person name="Teijaro C.N."/>
            <person name="Fluegel L."/>
            <person name="Davis C.M."/>
            <person name="Simpson J.R."/>
            <person name="Lauterbach L."/>
            <person name="Steele A.D."/>
            <person name="Gui C."/>
            <person name="Meng S."/>
            <person name="Li G."/>
            <person name="Viehrig K."/>
            <person name="Ye F."/>
            <person name="Su P."/>
            <person name="Kiefer A.F."/>
            <person name="Nichols A."/>
            <person name="Cepeda A.J."/>
            <person name="Yan W."/>
            <person name="Fan B."/>
            <person name="Jiang Y."/>
            <person name="Adhikari A."/>
            <person name="Zheng C.-J."/>
            <person name="Schuster L."/>
            <person name="Cowan T.M."/>
            <person name="Smanski M.J."/>
            <person name="Chevrette M.G."/>
            <person name="De Carvalho L.P.S."/>
            <person name="Shen B."/>
        </authorList>
    </citation>
    <scope>NUCLEOTIDE SEQUENCE [LARGE SCALE GENOMIC DNA]</scope>
    <source>
        <strain evidence="2 3">NPDC050403</strain>
    </source>
</reference>
<gene>
    <name evidence="2" type="ORF">AB0I48_22325</name>
</gene>
<dbReference type="RefSeq" id="WP_355091805.1">
    <property type="nucleotide sequence ID" value="NZ_JBEXKW010000157.1"/>
</dbReference>
<dbReference type="EMBL" id="JBFAKC010000010">
    <property type="protein sequence ID" value="MEV0710309.1"/>
    <property type="molecule type" value="Genomic_DNA"/>
</dbReference>
<proteinExistence type="predicted"/>
<name>A0ABV3FY01_9NOCA</name>